<dbReference type="AlphaFoldDB" id="A0A8C9XPP1"/>
<accession>A0A8C9XPP1</accession>
<dbReference type="Proteomes" id="UP000694568">
    <property type="component" value="Unplaced"/>
</dbReference>
<evidence type="ECO:0000313" key="3">
    <source>
        <dbReference type="Proteomes" id="UP000694568"/>
    </source>
</evidence>
<name>A0A8C9XPP1_SANLU</name>
<evidence type="ECO:0000313" key="2">
    <source>
        <dbReference type="Ensembl" id="ENSSLUP00000013080.1"/>
    </source>
</evidence>
<keyword evidence="1" id="KW-0732">Signal</keyword>
<organism evidence="2 3">
    <name type="scientific">Sander lucioperca</name>
    <name type="common">Pike-perch</name>
    <name type="synonym">Perca lucioperca</name>
    <dbReference type="NCBI Taxonomy" id="283035"/>
    <lineage>
        <taxon>Eukaryota</taxon>
        <taxon>Metazoa</taxon>
        <taxon>Chordata</taxon>
        <taxon>Craniata</taxon>
        <taxon>Vertebrata</taxon>
        <taxon>Euteleostomi</taxon>
        <taxon>Actinopterygii</taxon>
        <taxon>Neopterygii</taxon>
        <taxon>Teleostei</taxon>
        <taxon>Neoteleostei</taxon>
        <taxon>Acanthomorphata</taxon>
        <taxon>Eupercaria</taxon>
        <taxon>Perciformes</taxon>
        <taxon>Percoidei</taxon>
        <taxon>Percidae</taxon>
        <taxon>Luciopercinae</taxon>
        <taxon>Sander</taxon>
    </lineage>
</organism>
<dbReference type="Ensembl" id="ENSSLUT00000013521.1">
    <property type="protein sequence ID" value="ENSSLUP00000013080.1"/>
    <property type="gene ID" value="ENSSLUG00000006192.1"/>
</dbReference>
<proteinExistence type="predicted"/>
<evidence type="ECO:0000256" key="1">
    <source>
        <dbReference type="SAM" id="SignalP"/>
    </source>
</evidence>
<reference evidence="2" key="1">
    <citation type="submission" date="2025-08" db="UniProtKB">
        <authorList>
            <consortium name="Ensembl"/>
        </authorList>
    </citation>
    <scope>IDENTIFICATION</scope>
</reference>
<feature type="signal peptide" evidence="1">
    <location>
        <begin position="1"/>
        <end position="32"/>
    </location>
</feature>
<protein>
    <submittedName>
        <fullName evidence="2">Uncharacterized protein</fullName>
    </submittedName>
</protein>
<sequence length="128" mass="13819">MTSSSSSKARSVVLALLALWAVVSLVVIVVWATSPDLKGAAQCRSELQEANEKLAGAKVVYAQNKAALEDMVHAARDETARQTAEVILVLASLNATNATLQQSLQENVSTHLTSVLLSDFYQIYVRFL</sequence>
<feature type="chain" id="PRO_5034992742" evidence="1">
    <location>
        <begin position="33"/>
        <end position="128"/>
    </location>
</feature>
<reference evidence="2" key="2">
    <citation type="submission" date="2025-09" db="UniProtKB">
        <authorList>
            <consortium name="Ensembl"/>
        </authorList>
    </citation>
    <scope>IDENTIFICATION</scope>
</reference>
<dbReference type="GeneTree" id="ENSGT00980000203233"/>
<keyword evidence="3" id="KW-1185">Reference proteome</keyword>